<dbReference type="NCBIfam" id="NF006152">
    <property type="entry name" value="PRK08296.1-4"/>
    <property type="match status" value="1"/>
</dbReference>
<evidence type="ECO:0000313" key="3">
    <source>
        <dbReference type="Proteomes" id="UP000636918"/>
    </source>
</evidence>
<dbReference type="NCBIfam" id="NF006151">
    <property type="entry name" value="PRK08296.1-3"/>
    <property type="match status" value="1"/>
</dbReference>
<dbReference type="Proteomes" id="UP000636918">
    <property type="component" value="Unassembled WGS sequence"/>
</dbReference>
<dbReference type="PANTHER" id="PTHR43615:SF1">
    <property type="entry name" value="PPDK_N DOMAIN-CONTAINING PROTEIN"/>
    <property type="match status" value="1"/>
</dbReference>
<dbReference type="InterPro" id="IPR008279">
    <property type="entry name" value="PEP-util_enz_mobile_dom"/>
</dbReference>
<proteinExistence type="predicted"/>
<dbReference type="NCBIfam" id="NF006153">
    <property type="entry name" value="PRK08296.1-5"/>
    <property type="match status" value="1"/>
</dbReference>
<dbReference type="InterPro" id="IPR051549">
    <property type="entry name" value="PEP_Utilizing_Enz"/>
</dbReference>
<sequence>MADRFPSPFEIEAPDGAEGWQDLYSYSAVFSEERRDYEDAGFWFHDGVHWPEALTPWDAHVFEVAIASLGQYNTRHYLVPPAYGVDFRILNGYVFLSPVPAPEADIEARVPHFMERAGFYFANWDRLYDDWLVKVRALVQQMTELDFSALPEMEDLDVITSGAGRGSGDRLLSTYHRLLDHVVTLWQHHFEFLNLGYAAYLDFFGFCKAAFPSIPDLAIAKMVAGVHVDLFKPDDHLKSLARLAVSSGIDSHFDGGSPEDVWAKLETDEAGRAWIAEWDEAAEPWFNFSTGSGFYHSDKIWIQNVEVPLGYITDYIAKVKEGVDLNRPVEALHTERDRVVSEYRELLDSDEDRAAFDGKLGLSRTVFPYVENHNFYVEHWAHSVIWRKMRELGEVLKTAGFITEVDDVFMFRRNELADVLFDLYAGWAVGAPSRGPAYWPAEIERRHGVHESLKTWSPPPALGVPPEVVTEPFTVMLWGITSDSVAAWLNTGSDSDDGSLSGFAASPGLVEGPARVIFNADQIGEIQDGEILVAPLTAPSWAPVFGKIKATVTDVGGMMSHAAIVCREYGLPAVTGTAFGTKNLKTGQMLRVDGNTGKVTVLD</sequence>
<dbReference type="Pfam" id="PF00391">
    <property type="entry name" value="PEP-utilizers"/>
    <property type="match status" value="1"/>
</dbReference>
<dbReference type="InterPro" id="IPR036637">
    <property type="entry name" value="Phosphohistidine_dom_sf"/>
</dbReference>
<dbReference type="RefSeq" id="WP_201936145.1">
    <property type="nucleotide sequence ID" value="NZ_JAERSG010000003.1"/>
</dbReference>
<dbReference type="EMBL" id="JAERSG010000003">
    <property type="protein sequence ID" value="MBL0748093.1"/>
    <property type="molecule type" value="Genomic_DNA"/>
</dbReference>
<reference evidence="2 3" key="1">
    <citation type="submission" date="2021-01" db="EMBL/GenBank/DDBJ databases">
        <title>Genome seq and assembly of Nocardiodes sp. G10.</title>
        <authorList>
            <person name="Chhetri G."/>
        </authorList>
    </citation>
    <scope>NUCLEOTIDE SEQUENCE [LARGE SCALE GENOMIC DNA]</scope>
    <source>
        <strain evidence="2 3">G10</strain>
    </source>
</reference>
<gene>
    <name evidence="2" type="ORF">JI751_10760</name>
</gene>
<keyword evidence="3" id="KW-1185">Reference proteome</keyword>
<dbReference type="NCBIfam" id="NF006150">
    <property type="entry name" value="PRK08296.1-2"/>
    <property type="match status" value="1"/>
</dbReference>
<dbReference type="PANTHER" id="PTHR43615">
    <property type="entry name" value="PHOSPHOENOLPYRUVATE SYNTHASE-RELATED"/>
    <property type="match status" value="1"/>
</dbReference>
<comment type="caution">
    <text evidence="2">The sequence shown here is derived from an EMBL/GenBank/DDBJ whole genome shotgun (WGS) entry which is preliminary data.</text>
</comment>
<dbReference type="Gene3D" id="3.50.30.10">
    <property type="entry name" value="Phosphohistidine domain"/>
    <property type="match status" value="1"/>
</dbReference>
<feature type="domain" description="PEP-utilising enzyme mobile" evidence="1">
    <location>
        <begin position="526"/>
        <end position="597"/>
    </location>
</feature>
<evidence type="ECO:0000313" key="2">
    <source>
        <dbReference type="EMBL" id="MBL0748093.1"/>
    </source>
</evidence>
<protein>
    <recommendedName>
        <fullName evidence="1">PEP-utilising enzyme mobile domain-containing protein</fullName>
    </recommendedName>
</protein>
<name>A0ABS1L9J5_9ACTN</name>
<accession>A0ABS1L9J5</accession>
<evidence type="ECO:0000259" key="1">
    <source>
        <dbReference type="Pfam" id="PF00391"/>
    </source>
</evidence>
<organism evidence="2 3">
    <name type="scientific">Nocardioides baculatus</name>
    <dbReference type="NCBI Taxonomy" id="2801337"/>
    <lineage>
        <taxon>Bacteria</taxon>
        <taxon>Bacillati</taxon>
        <taxon>Actinomycetota</taxon>
        <taxon>Actinomycetes</taxon>
        <taxon>Propionibacteriales</taxon>
        <taxon>Nocardioidaceae</taxon>
        <taxon>Nocardioides</taxon>
    </lineage>
</organism>
<dbReference type="SUPFAM" id="SSF52009">
    <property type="entry name" value="Phosphohistidine domain"/>
    <property type="match status" value="1"/>
</dbReference>